<protein>
    <recommendedName>
        <fullName evidence="3">DUF4142 domain-containing protein</fullName>
    </recommendedName>
</protein>
<accession>A0AAN0VG19</accession>
<dbReference type="KEGG" id="gbc:GbCGDNIH3_1335"/>
<organism evidence="4 5">
    <name type="scientific">Granulibacter bethesdensis</name>
    <dbReference type="NCBI Taxonomy" id="364410"/>
    <lineage>
        <taxon>Bacteria</taxon>
        <taxon>Pseudomonadati</taxon>
        <taxon>Pseudomonadota</taxon>
        <taxon>Alphaproteobacteria</taxon>
        <taxon>Acetobacterales</taxon>
        <taxon>Acetobacteraceae</taxon>
        <taxon>Granulibacter</taxon>
    </lineage>
</organism>
<sequence>MARRFGWALGLLVPVAACSNPPAPPPAPPAPTVSDTDRSFVTALTQANLAEVQAGDLASKTSNKASIRKLGSQMSNEHSQLNEKLGTLAKAKGIDVPTQPNEQQQAVYQKLQGERASRFNNDYVDSELDGHKALEPVLNLEINQGSDADLKKLAGDTLPVIQLHVKELEALKTGKTPRRLRHGAAAATIPPVVQSAAPAALAPAPATAPAAQ</sequence>
<feature type="domain" description="DUF4142" evidence="3">
    <location>
        <begin position="36"/>
        <end position="171"/>
    </location>
</feature>
<evidence type="ECO:0000256" key="2">
    <source>
        <dbReference type="SAM" id="SignalP"/>
    </source>
</evidence>
<dbReference type="AlphaFoldDB" id="A0AAN0VG19"/>
<reference evidence="5" key="1">
    <citation type="submission" date="2012-06" db="EMBL/GenBank/DDBJ databases">
        <title>Genome analysis of multiple Granulibacter bethesdensis isolates demonstrates substantial genome diversity.</title>
        <authorList>
            <person name="Greenberg D.E."/>
            <person name="Porcella S.F."/>
            <person name="Zarember K."/>
            <person name="Zelazny A.M."/>
            <person name="Bruno D."/>
            <person name="Martens C."/>
            <person name="Barbian K.D."/>
            <person name="Jaske E."/>
            <person name="Holland S.M."/>
        </authorList>
    </citation>
    <scope>NUCLEOTIDE SEQUENCE [LARGE SCALE GENOMIC DNA]</scope>
    <source>
        <strain evidence="5">CGDNIH3</strain>
    </source>
</reference>
<evidence type="ECO:0000259" key="3">
    <source>
        <dbReference type="Pfam" id="PF13628"/>
    </source>
</evidence>
<dbReference type="EMBL" id="CP003181">
    <property type="protein sequence ID" value="AHJ63145.1"/>
    <property type="molecule type" value="Genomic_DNA"/>
</dbReference>
<dbReference type="Proteomes" id="UP000019438">
    <property type="component" value="Chromosome"/>
</dbReference>
<feature type="region of interest" description="Disordered" evidence="1">
    <location>
        <begin position="17"/>
        <end position="37"/>
    </location>
</feature>
<feature type="chain" id="PRO_5042998697" description="DUF4142 domain-containing protein" evidence="2">
    <location>
        <begin position="20"/>
        <end position="212"/>
    </location>
</feature>
<dbReference type="Pfam" id="PF13628">
    <property type="entry name" value="DUF4142"/>
    <property type="match status" value="1"/>
</dbReference>
<evidence type="ECO:0000313" key="4">
    <source>
        <dbReference type="EMBL" id="AHJ63145.1"/>
    </source>
</evidence>
<proteinExistence type="predicted"/>
<name>A0AAN0VG19_9PROT</name>
<dbReference type="PANTHER" id="PTHR38593:SF1">
    <property type="entry name" value="BLR2558 PROTEIN"/>
    <property type="match status" value="1"/>
</dbReference>
<dbReference type="RefSeq" id="WP_025286738.1">
    <property type="nucleotide sequence ID" value="NZ_CP003181.2"/>
</dbReference>
<evidence type="ECO:0000313" key="5">
    <source>
        <dbReference type="Proteomes" id="UP000019438"/>
    </source>
</evidence>
<feature type="compositionally biased region" description="Pro residues" evidence="1">
    <location>
        <begin position="21"/>
        <end position="31"/>
    </location>
</feature>
<dbReference type="PANTHER" id="PTHR38593">
    <property type="entry name" value="BLR2558 PROTEIN"/>
    <property type="match status" value="1"/>
</dbReference>
<keyword evidence="2" id="KW-0732">Signal</keyword>
<dbReference type="InterPro" id="IPR025419">
    <property type="entry name" value="DUF4142"/>
</dbReference>
<dbReference type="InterPro" id="IPR012347">
    <property type="entry name" value="Ferritin-like"/>
</dbReference>
<dbReference type="Gene3D" id="1.20.1260.10">
    <property type="match status" value="1"/>
</dbReference>
<feature type="signal peptide" evidence="2">
    <location>
        <begin position="1"/>
        <end position="19"/>
    </location>
</feature>
<gene>
    <name evidence="4" type="ORF">GbCGDNIH3_1335</name>
</gene>
<evidence type="ECO:0000256" key="1">
    <source>
        <dbReference type="SAM" id="MobiDB-lite"/>
    </source>
</evidence>